<comment type="caution">
    <text evidence="3">The sequence shown here is derived from an EMBL/GenBank/DDBJ whole genome shotgun (WGS) entry which is preliminary data.</text>
</comment>
<gene>
    <name evidence="3" type="ORF">FHX33_000130</name>
</gene>
<evidence type="ECO:0000256" key="1">
    <source>
        <dbReference type="SAM" id="Phobius"/>
    </source>
</evidence>
<dbReference type="RefSeq" id="WP_021760727.1">
    <property type="nucleotide sequence ID" value="NZ_JACHVP010000001.1"/>
</dbReference>
<sequence>MTDQTPNAYPPAPPAGYTPYPTQKSGTNVLAIIALVGGFVFPLAGVICGHIALSQIKRTGESGRGLALAGLIIGYVYIAFIILAVIFAIVGGVIAASSGYSSYSY</sequence>
<organism evidence="3 4">
    <name type="scientific">Leifsonia aquatica</name>
    <name type="common">Corynebacterium aquaticum</name>
    <dbReference type="NCBI Taxonomy" id="144185"/>
    <lineage>
        <taxon>Bacteria</taxon>
        <taxon>Bacillati</taxon>
        <taxon>Actinomycetota</taxon>
        <taxon>Actinomycetes</taxon>
        <taxon>Micrococcales</taxon>
        <taxon>Microbacteriaceae</taxon>
        <taxon>Leifsonia</taxon>
    </lineage>
</organism>
<dbReference type="Pfam" id="PF13828">
    <property type="entry name" value="DUF4190"/>
    <property type="match status" value="1"/>
</dbReference>
<name>A0A7W4USC2_LEIAQ</name>
<evidence type="ECO:0000313" key="4">
    <source>
        <dbReference type="Proteomes" id="UP000538196"/>
    </source>
</evidence>
<dbReference type="EMBL" id="JACHVP010000001">
    <property type="protein sequence ID" value="MBB2965398.1"/>
    <property type="molecule type" value="Genomic_DNA"/>
</dbReference>
<keyword evidence="1" id="KW-0812">Transmembrane</keyword>
<feature type="transmembrane region" description="Helical" evidence="1">
    <location>
        <begin position="65"/>
        <end position="96"/>
    </location>
</feature>
<feature type="transmembrane region" description="Helical" evidence="1">
    <location>
        <begin position="29"/>
        <end position="53"/>
    </location>
</feature>
<evidence type="ECO:0000259" key="2">
    <source>
        <dbReference type="Pfam" id="PF13828"/>
    </source>
</evidence>
<protein>
    <recommendedName>
        <fullName evidence="2">DUF4190 domain-containing protein</fullName>
    </recommendedName>
</protein>
<reference evidence="3 4" key="1">
    <citation type="submission" date="2020-08" db="EMBL/GenBank/DDBJ databases">
        <title>Sequencing the genomes of 1000 actinobacteria strains.</title>
        <authorList>
            <person name="Klenk H.-P."/>
        </authorList>
    </citation>
    <scope>NUCLEOTIDE SEQUENCE [LARGE SCALE GENOMIC DNA]</scope>
    <source>
        <strain evidence="3 4">DSM 20146</strain>
    </source>
</reference>
<accession>A0A7W4USC2</accession>
<keyword evidence="1" id="KW-1133">Transmembrane helix</keyword>
<dbReference type="AlphaFoldDB" id="A0A7W4USC2"/>
<dbReference type="Proteomes" id="UP000538196">
    <property type="component" value="Unassembled WGS sequence"/>
</dbReference>
<evidence type="ECO:0000313" key="3">
    <source>
        <dbReference type="EMBL" id="MBB2965398.1"/>
    </source>
</evidence>
<keyword evidence="4" id="KW-1185">Reference proteome</keyword>
<feature type="domain" description="DUF4190" evidence="2">
    <location>
        <begin position="29"/>
        <end position="84"/>
    </location>
</feature>
<proteinExistence type="predicted"/>
<keyword evidence="1" id="KW-0472">Membrane</keyword>
<dbReference type="InterPro" id="IPR025241">
    <property type="entry name" value="DUF4190"/>
</dbReference>